<dbReference type="InterPro" id="IPR037291">
    <property type="entry name" value="DUF4139"/>
</dbReference>
<feature type="compositionally biased region" description="Acidic residues" evidence="2">
    <location>
        <begin position="92"/>
        <end position="107"/>
    </location>
</feature>
<sequence>MAEDIPRQVFQVGDLPTKSVTLYPSRAHIVRELHDIVLQPGQNEIEIVGLTSSADENSVQVDGKGSATISDMTIELVPNAESFSDAYPSDSEVSEGESDDDVDDNENDSVKTMNTRIEKTEERIEEALECQKSAERRLKTLDNHANGITAEHWSSEQVVEALQVYGQERQKLFETNTQAVADLKNLRKAKVRMEIERVKLGKEDAKRKAKAAKEKQKAVAKRFQKTQERRKEARRIKNERRKFWPSDVYRVVLRLEGAGNDTPGSSRRNSMDSITLSGLALEEADKKTKTPAMPSPDRTVTLSLSYVTNSAFWSPRYDLSISSLNKTTTIIYRAEFSNGTSETWKDAKLILSTSQTSYSGLDDKPPFLEGWRVKLGNSHEAGNGGLLSIEETTGFRYQNAIMQQANKQQHGTHFRRQQNSQPPPPPLPNNSNGPPRSCAPAPPPAGGLFGSANQQQRHVQMNPQMMQQSPGPVASSAFGAASAFGPMETSKKKRGGAGGLFGGAATTSQSTSTWAPIMDLEGAENPANDENDVDFEESVWEDNGLTANYEIPGTRTLSPSSLARRHKIASLNATNIHLSYVSVPKLRAAAFLRAKVRNPSTSVTLLKGTAGVTLDGSFLGNMTLPRVSPNQIFSLPLGVDPAIHISYPKPTVHRSTQGIFNKESAHVFTRTVWLTNTKPTAVEVLVMDQVPVSQDERLRIEIAQPKGLGKEGDAVKTGQAAKESMSGTQAVSASTNWGKAVASLKKAGEVNWTVNLEKGQACLLKLEYEAKMPSAEVIVCA</sequence>
<evidence type="ECO:0000256" key="1">
    <source>
        <dbReference type="SAM" id="Coils"/>
    </source>
</evidence>
<name>A0A4Z1P6W6_9PEZI</name>
<dbReference type="Pfam" id="PF13600">
    <property type="entry name" value="DUF4140"/>
    <property type="match status" value="1"/>
</dbReference>
<accession>A0A4Z1P6W6</accession>
<keyword evidence="6" id="KW-1185">Reference proteome</keyword>
<feature type="compositionally biased region" description="Low complexity" evidence="2">
    <location>
        <begin position="429"/>
        <end position="439"/>
    </location>
</feature>
<organism evidence="5 6">
    <name type="scientific">Venturia nashicola</name>
    <dbReference type="NCBI Taxonomy" id="86259"/>
    <lineage>
        <taxon>Eukaryota</taxon>
        <taxon>Fungi</taxon>
        <taxon>Dikarya</taxon>
        <taxon>Ascomycota</taxon>
        <taxon>Pezizomycotina</taxon>
        <taxon>Dothideomycetes</taxon>
        <taxon>Pleosporomycetidae</taxon>
        <taxon>Venturiales</taxon>
        <taxon>Venturiaceae</taxon>
        <taxon>Venturia</taxon>
    </lineage>
</organism>
<evidence type="ECO:0000313" key="5">
    <source>
        <dbReference type="EMBL" id="TID24877.1"/>
    </source>
</evidence>
<comment type="caution">
    <text evidence="5">The sequence shown here is derived from an EMBL/GenBank/DDBJ whole genome shotgun (WGS) entry which is preliminary data.</text>
</comment>
<gene>
    <name evidence="5" type="ORF">E6O75_ATG04082</name>
</gene>
<evidence type="ECO:0000259" key="4">
    <source>
        <dbReference type="Pfam" id="PF13600"/>
    </source>
</evidence>
<dbReference type="Pfam" id="PF13598">
    <property type="entry name" value="DUF4139"/>
    <property type="match status" value="1"/>
</dbReference>
<evidence type="ECO:0000259" key="3">
    <source>
        <dbReference type="Pfam" id="PF13598"/>
    </source>
</evidence>
<feature type="region of interest" description="Disordered" evidence="2">
    <location>
        <begin position="405"/>
        <end position="451"/>
    </location>
</feature>
<dbReference type="STRING" id="86259.A0A4Z1P6W6"/>
<dbReference type="EMBL" id="SNSC02000004">
    <property type="protein sequence ID" value="TID24877.1"/>
    <property type="molecule type" value="Genomic_DNA"/>
</dbReference>
<evidence type="ECO:0000313" key="6">
    <source>
        <dbReference type="Proteomes" id="UP000298493"/>
    </source>
</evidence>
<dbReference type="AlphaFoldDB" id="A0A4Z1P6W6"/>
<feature type="coiled-coil region" evidence="1">
    <location>
        <begin position="110"/>
        <end position="137"/>
    </location>
</feature>
<proteinExistence type="predicted"/>
<dbReference type="PANTHER" id="PTHR31005:SF8">
    <property type="entry name" value="DUF4139 DOMAIN-CONTAINING PROTEIN"/>
    <property type="match status" value="1"/>
</dbReference>
<reference evidence="5 6" key="1">
    <citation type="submission" date="2019-04" db="EMBL/GenBank/DDBJ databases">
        <title>High contiguity whole genome sequence and gene annotation resource for two Venturia nashicola isolates.</title>
        <authorList>
            <person name="Prokchorchik M."/>
            <person name="Won K."/>
            <person name="Lee Y."/>
            <person name="Choi E.D."/>
            <person name="Segonzac C."/>
            <person name="Sohn K.H."/>
        </authorList>
    </citation>
    <scope>NUCLEOTIDE SEQUENCE [LARGE SCALE GENOMIC DNA]</scope>
    <source>
        <strain evidence="5 6">PRI2</strain>
    </source>
</reference>
<feature type="domain" description="DUF4139" evidence="3">
    <location>
        <begin position="302"/>
        <end position="773"/>
    </location>
</feature>
<feature type="region of interest" description="Disordered" evidence="2">
    <location>
        <begin position="79"/>
        <end position="108"/>
    </location>
</feature>
<evidence type="ECO:0000256" key="2">
    <source>
        <dbReference type="SAM" id="MobiDB-lite"/>
    </source>
</evidence>
<dbReference type="PANTHER" id="PTHR31005">
    <property type="entry name" value="DUF4139 DOMAIN-CONTAINING PROTEIN"/>
    <property type="match status" value="1"/>
</dbReference>
<feature type="coiled-coil region" evidence="1">
    <location>
        <begin position="176"/>
        <end position="222"/>
    </location>
</feature>
<feature type="domain" description="DUF4140" evidence="4">
    <location>
        <begin position="20"/>
        <end position="141"/>
    </location>
</feature>
<dbReference type="InterPro" id="IPR011935">
    <property type="entry name" value="CHP02231"/>
</dbReference>
<evidence type="ECO:0008006" key="7">
    <source>
        <dbReference type="Google" id="ProtNLM"/>
    </source>
</evidence>
<dbReference type="Proteomes" id="UP000298493">
    <property type="component" value="Unassembled WGS sequence"/>
</dbReference>
<protein>
    <recommendedName>
        <fullName evidence="7">Mucoidy inhibitor-like protein</fullName>
    </recommendedName>
</protein>
<dbReference type="InterPro" id="IPR025554">
    <property type="entry name" value="DUF4140"/>
</dbReference>
<keyword evidence="1" id="KW-0175">Coiled coil</keyword>